<evidence type="ECO:0008006" key="4">
    <source>
        <dbReference type="Google" id="ProtNLM"/>
    </source>
</evidence>
<proteinExistence type="predicted"/>
<dbReference type="RefSeq" id="WP_132319256.1">
    <property type="nucleotide sequence ID" value="NZ_FWZT01000009.1"/>
</dbReference>
<dbReference type="Proteomes" id="UP000192907">
    <property type="component" value="Unassembled WGS sequence"/>
</dbReference>
<keyword evidence="3" id="KW-1185">Reference proteome</keyword>
<dbReference type="EMBL" id="FWZT01000009">
    <property type="protein sequence ID" value="SMF30079.1"/>
    <property type="molecule type" value="Genomic_DNA"/>
</dbReference>
<protein>
    <recommendedName>
        <fullName evidence="4">Peptidase family M48</fullName>
    </recommendedName>
</protein>
<dbReference type="AlphaFoldDB" id="A0A1Y6BV30"/>
<accession>A0A1Y6BV30</accession>
<evidence type="ECO:0000313" key="2">
    <source>
        <dbReference type="EMBL" id="SMF30079.1"/>
    </source>
</evidence>
<keyword evidence="1" id="KW-0732">Signal</keyword>
<feature type="chain" id="PRO_5012915662" description="Peptidase family M48" evidence="1">
    <location>
        <begin position="22"/>
        <end position="292"/>
    </location>
</feature>
<dbReference type="OrthoDB" id="5289859at2"/>
<dbReference type="SUPFAM" id="SSF55486">
    <property type="entry name" value="Metalloproteases ('zincins'), catalytic domain"/>
    <property type="match status" value="1"/>
</dbReference>
<reference evidence="3" key="1">
    <citation type="submission" date="2017-04" db="EMBL/GenBank/DDBJ databases">
        <authorList>
            <person name="Varghese N."/>
            <person name="Submissions S."/>
        </authorList>
    </citation>
    <scope>NUCLEOTIDE SEQUENCE [LARGE SCALE GENOMIC DNA]</scope>
    <source>
        <strain evidence="3">RKEM611</strain>
    </source>
</reference>
<evidence type="ECO:0000256" key="1">
    <source>
        <dbReference type="SAM" id="SignalP"/>
    </source>
</evidence>
<gene>
    <name evidence="2" type="ORF">SAMN06296036_109148</name>
</gene>
<evidence type="ECO:0000313" key="3">
    <source>
        <dbReference type="Proteomes" id="UP000192907"/>
    </source>
</evidence>
<name>A0A1Y6BV30_9BACT</name>
<organism evidence="2 3">
    <name type="scientific">Pseudobacteriovorax antillogorgiicola</name>
    <dbReference type="NCBI Taxonomy" id="1513793"/>
    <lineage>
        <taxon>Bacteria</taxon>
        <taxon>Pseudomonadati</taxon>
        <taxon>Bdellovibrionota</taxon>
        <taxon>Oligoflexia</taxon>
        <taxon>Oligoflexales</taxon>
        <taxon>Pseudobacteriovoracaceae</taxon>
        <taxon>Pseudobacteriovorax</taxon>
    </lineage>
</organism>
<dbReference type="STRING" id="1513793.SAMN06296036_109148"/>
<sequence>MLTHYLGAMAALFLIAGSAHATILPPNTLHLEDTVLQSNVTEEQFNEAIDKAEAYYKPLIQDAFGASLRINRRWSDSTVNASASQFFGSWNVNMYGGLARRPEVTIDGFALVLCHELGHHLGGYPYSSSWAANEGQSDYFSTISCARELWRDEVDINASFRASVDPLPKALCDKVWVLEVDQDLCYRSMMGGKALADLLSALRNQTVSFETPSKSKVSRTDNSHPAGQCRLDTYMAGALCDAEWDPFTIPGKSLGSRRNGADGERDSLAHTCSRTSGTEVGVRPACWFKTLL</sequence>
<feature type="signal peptide" evidence="1">
    <location>
        <begin position="1"/>
        <end position="21"/>
    </location>
</feature>